<evidence type="ECO:0000256" key="7">
    <source>
        <dbReference type="ARBA" id="ARBA00023137"/>
    </source>
</evidence>
<evidence type="ECO:0000256" key="5">
    <source>
        <dbReference type="ARBA" id="ARBA00022777"/>
    </source>
</evidence>
<keyword evidence="7 11" id="KW-0829">Tyrosine-protein kinase</keyword>
<evidence type="ECO:0000256" key="6">
    <source>
        <dbReference type="ARBA" id="ARBA00022840"/>
    </source>
</evidence>
<evidence type="ECO:0000256" key="1">
    <source>
        <dbReference type="ARBA" id="ARBA00007316"/>
    </source>
</evidence>
<name>A0A090QQS3_9GAMM</name>
<dbReference type="AlphaFoldDB" id="A0A090QQS3"/>
<keyword evidence="4" id="KW-0547">Nucleotide-binding</keyword>
<protein>
    <recommendedName>
        <fullName evidence="2">non-specific protein-tyrosine kinase</fullName>
        <ecNumber evidence="2">2.7.10.2</ecNumber>
    </recommendedName>
</protein>
<sequence>MNSIHKAFKKGRGKPKPQKSLIGRVMASKAAKTAAESNPASQEVANTQADSNTPNTVVQAASTGAPNSAAPSSGDPADAKAQEHAPLPVSSEVVFHIDTDALKRKGMVSHDDDKATPTMTNEYRAIKHKILYNAFGPASDMLTHSNMVMISSTGPNEGKTFTAVNLALSVASEKDKTVLLVDADVLKPSVSKLLGIQPAKGLIDYLEGDVHDIADVIYTTDIPTLRLLPAGALHHLSNELLASDKMAALAEELASRYPDRLIIFDCPPLLGVIETITMSKFMGQAMIVVEQSKTSLSNVDEAVSLLNRDMAMGFIINKATYGNYSQYGYGYGYGKNAMD</sequence>
<evidence type="ECO:0000256" key="8">
    <source>
        <dbReference type="ARBA" id="ARBA00051245"/>
    </source>
</evidence>
<gene>
    <name evidence="11" type="ORF">JCM19237_3654</name>
</gene>
<evidence type="ECO:0000256" key="2">
    <source>
        <dbReference type="ARBA" id="ARBA00011903"/>
    </source>
</evidence>
<dbReference type="eggNOG" id="COG0489">
    <property type="taxonomic scope" value="Bacteria"/>
</dbReference>
<dbReference type="PANTHER" id="PTHR32309:SF13">
    <property type="entry name" value="FERRIC ENTEROBACTIN TRANSPORT PROTEIN FEPE"/>
    <property type="match status" value="1"/>
</dbReference>
<dbReference type="GO" id="GO:0005886">
    <property type="term" value="C:plasma membrane"/>
    <property type="evidence" value="ECO:0007669"/>
    <property type="project" value="TreeGrafter"/>
</dbReference>
<evidence type="ECO:0000256" key="9">
    <source>
        <dbReference type="SAM" id="MobiDB-lite"/>
    </source>
</evidence>
<dbReference type="InterPro" id="IPR025669">
    <property type="entry name" value="AAA_dom"/>
</dbReference>
<accession>A0A090QQS3</accession>
<dbReference type="EC" id="2.7.10.2" evidence="2"/>
<feature type="region of interest" description="Disordered" evidence="9">
    <location>
        <begin position="1"/>
        <end position="92"/>
    </location>
</feature>
<evidence type="ECO:0000313" key="11">
    <source>
        <dbReference type="EMBL" id="GAL05271.1"/>
    </source>
</evidence>
<organism evidence="11 12">
    <name type="scientific">Photobacterium aphoticum</name>
    <dbReference type="NCBI Taxonomy" id="754436"/>
    <lineage>
        <taxon>Bacteria</taxon>
        <taxon>Pseudomonadati</taxon>
        <taxon>Pseudomonadota</taxon>
        <taxon>Gammaproteobacteria</taxon>
        <taxon>Vibrionales</taxon>
        <taxon>Vibrionaceae</taxon>
        <taxon>Photobacterium</taxon>
    </lineage>
</organism>
<comment type="caution">
    <text evidence="11">The sequence shown here is derived from an EMBL/GenBank/DDBJ whole genome shotgun (WGS) entry which is preliminary data.</text>
</comment>
<dbReference type="CDD" id="cd05387">
    <property type="entry name" value="BY-kinase"/>
    <property type="match status" value="1"/>
</dbReference>
<evidence type="ECO:0000256" key="4">
    <source>
        <dbReference type="ARBA" id="ARBA00022741"/>
    </source>
</evidence>
<dbReference type="NCBIfam" id="TIGR03018">
    <property type="entry name" value="pepcterm_TyrKin"/>
    <property type="match status" value="1"/>
</dbReference>
<dbReference type="PANTHER" id="PTHR32309">
    <property type="entry name" value="TYROSINE-PROTEIN KINASE"/>
    <property type="match status" value="1"/>
</dbReference>
<dbReference type="EMBL" id="BBMN01000006">
    <property type="protein sequence ID" value="GAL05271.1"/>
    <property type="molecule type" value="Genomic_DNA"/>
</dbReference>
<dbReference type="Pfam" id="PF13614">
    <property type="entry name" value="AAA_31"/>
    <property type="match status" value="1"/>
</dbReference>
<dbReference type="Gene3D" id="3.40.50.300">
    <property type="entry name" value="P-loop containing nucleotide triphosphate hydrolases"/>
    <property type="match status" value="1"/>
</dbReference>
<dbReference type="InterPro" id="IPR005702">
    <property type="entry name" value="Wzc-like_C"/>
</dbReference>
<keyword evidence="5 11" id="KW-0418">Kinase</keyword>
<dbReference type="GO" id="GO:0004713">
    <property type="term" value="F:protein tyrosine kinase activity"/>
    <property type="evidence" value="ECO:0007669"/>
    <property type="project" value="UniProtKB-KW"/>
</dbReference>
<dbReference type="SUPFAM" id="SSF52540">
    <property type="entry name" value="P-loop containing nucleoside triphosphate hydrolases"/>
    <property type="match status" value="1"/>
</dbReference>
<keyword evidence="3" id="KW-0808">Transferase</keyword>
<comment type="similarity">
    <text evidence="1">Belongs to the CpsD/CapB family.</text>
</comment>
<dbReference type="InterPro" id="IPR050445">
    <property type="entry name" value="Bact_polysacc_biosynth/exp"/>
</dbReference>
<dbReference type="InterPro" id="IPR027417">
    <property type="entry name" value="P-loop_NTPase"/>
</dbReference>
<feature type="domain" description="AAA" evidence="10">
    <location>
        <begin position="158"/>
        <end position="297"/>
    </location>
</feature>
<comment type="catalytic activity">
    <reaction evidence="8">
        <text>L-tyrosyl-[protein] + ATP = O-phospho-L-tyrosyl-[protein] + ADP + H(+)</text>
        <dbReference type="Rhea" id="RHEA:10596"/>
        <dbReference type="Rhea" id="RHEA-COMP:10136"/>
        <dbReference type="Rhea" id="RHEA-COMP:20101"/>
        <dbReference type="ChEBI" id="CHEBI:15378"/>
        <dbReference type="ChEBI" id="CHEBI:30616"/>
        <dbReference type="ChEBI" id="CHEBI:46858"/>
        <dbReference type="ChEBI" id="CHEBI:61978"/>
        <dbReference type="ChEBI" id="CHEBI:456216"/>
        <dbReference type="EC" id="2.7.10.2"/>
    </reaction>
</comment>
<feature type="compositionally biased region" description="Low complexity" evidence="9">
    <location>
        <begin position="60"/>
        <end position="76"/>
    </location>
</feature>
<feature type="compositionally biased region" description="Basic residues" evidence="9">
    <location>
        <begin position="1"/>
        <end position="17"/>
    </location>
</feature>
<evidence type="ECO:0000313" key="12">
    <source>
        <dbReference type="Proteomes" id="UP000029227"/>
    </source>
</evidence>
<keyword evidence="6" id="KW-0067">ATP-binding</keyword>
<dbReference type="STRING" id="754436.JCM19237_3654"/>
<proteinExistence type="inferred from homology"/>
<dbReference type="Proteomes" id="UP000029227">
    <property type="component" value="Unassembled WGS sequence"/>
</dbReference>
<evidence type="ECO:0000256" key="3">
    <source>
        <dbReference type="ARBA" id="ARBA00022679"/>
    </source>
</evidence>
<reference evidence="11 12" key="1">
    <citation type="journal article" date="2014" name="Genome Announc.">
        <title>Draft Genome Sequences of Two Vibrionaceae Species, Vibrio ponticus C121 and Photobacterium aphoticum C119, Isolated as Coral Reef Microbiota.</title>
        <authorList>
            <person name="Al-saari N."/>
            <person name="Meirelles P.M."/>
            <person name="Mino S."/>
            <person name="Suda W."/>
            <person name="Oshima K."/>
            <person name="Hattori M."/>
            <person name="Ohkuma M."/>
            <person name="Thompson F.L."/>
            <person name="Gomez-Gil B."/>
            <person name="Sawabe T."/>
            <person name="Sawabe T."/>
        </authorList>
    </citation>
    <scope>NUCLEOTIDE SEQUENCE [LARGE SCALE GENOMIC DNA]</scope>
    <source>
        <strain evidence="11 12">JCM 19237</strain>
    </source>
</reference>
<evidence type="ECO:0000259" key="10">
    <source>
        <dbReference type="Pfam" id="PF13614"/>
    </source>
</evidence>
<feature type="compositionally biased region" description="Polar residues" evidence="9">
    <location>
        <begin position="35"/>
        <end position="59"/>
    </location>
</feature>